<gene>
    <name evidence="2" type="ORF">DPPLL_27940</name>
</gene>
<organism evidence="2 3">
    <name type="scientific">Desulfofustis limnaeus</name>
    <dbReference type="NCBI Taxonomy" id="2740163"/>
    <lineage>
        <taxon>Bacteria</taxon>
        <taxon>Pseudomonadati</taxon>
        <taxon>Thermodesulfobacteriota</taxon>
        <taxon>Desulfobulbia</taxon>
        <taxon>Desulfobulbales</taxon>
        <taxon>Desulfocapsaceae</taxon>
        <taxon>Desulfofustis</taxon>
    </lineage>
</organism>
<name>A0ABM7WBU4_9BACT</name>
<feature type="compositionally biased region" description="Basic and acidic residues" evidence="1">
    <location>
        <begin position="124"/>
        <end position="136"/>
    </location>
</feature>
<feature type="region of interest" description="Disordered" evidence="1">
    <location>
        <begin position="109"/>
        <end position="136"/>
    </location>
</feature>
<dbReference type="RefSeq" id="WP_284151797.1">
    <property type="nucleotide sequence ID" value="NZ_AP025516.1"/>
</dbReference>
<evidence type="ECO:0008006" key="4">
    <source>
        <dbReference type="Google" id="ProtNLM"/>
    </source>
</evidence>
<keyword evidence="3" id="KW-1185">Reference proteome</keyword>
<accession>A0ABM7WBU4</accession>
<proteinExistence type="predicted"/>
<protein>
    <recommendedName>
        <fullName evidence="4">Type II toxin-antitoxin system RelE/ParE family toxin</fullName>
    </recommendedName>
</protein>
<sequence length="176" mass="20297">MLRSIHLARAIKRQLATMRRSGKKGDLAANQCERILAELKANGTVTTGLFAKRTKNGEYRLKNCIKYDLGSGYRLVTIRCGDRLYVPFLGTHDEADIWLERHRTDDFLPNDPSFQREPVSSRTEALRHSPNPDRQEQEIVDLYEEQLLQRLDEATLKSVFTGLFRRYTKTNDSQPG</sequence>
<reference evidence="2 3" key="1">
    <citation type="submission" date="2022-01" db="EMBL/GenBank/DDBJ databases">
        <title>Desulfofustis limnae sp. nov., a novel mesophilic sulfate-reducing bacterium isolated from marsh soil.</title>
        <authorList>
            <person name="Watanabe M."/>
            <person name="Takahashi A."/>
            <person name="Kojima H."/>
            <person name="Fukui M."/>
        </authorList>
    </citation>
    <scope>NUCLEOTIDE SEQUENCE [LARGE SCALE GENOMIC DNA]</scope>
    <source>
        <strain evidence="2 3">PPLL</strain>
    </source>
</reference>
<dbReference type="Proteomes" id="UP000830055">
    <property type="component" value="Chromosome"/>
</dbReference>
<evidence type="ECO:0000313" key="2">
    <source>
        <dbReference type="EMBL" id="BDD88429.1"/>
    </source>
</evidence>
<dbReference type="EMBL" id="AP025516">
    <property type="protein sequence ID" value="BDD88429.1"/>
    <property type="molecule type" value="Genomic_DNA"/>
</dbReference>
<evidence type="ECO:0000313" key="3">
    <source>
        <dbReference type="Proteomes" id="UP000830055"/>
    </source>
</evidence>
<evidence type="ECO:0000256" key="1">
    <source>
        <dbReference type="SAM" id="MobiDB-lite"/>
    </source>
</evidence>